<reference evidence="3 4" key="1">
    <citation type="submission" date="2019-02" db="EMBL/GenBank/DDBJ databases">
        <title>Deep-cultivation of Planctomycetes and their phenomic and genomic characterization uncovers novel biology.</title>
        <authorList>
            <person name="Wiegand S."/>
            <person name="Jogler M."/>
            <person name="Boedeker C."/>
            <person name="Pinto D."/>
            <person name="Vollmers J."/>
            <person name="Rivas-Marin E."/>
            <person name="Kohn T."/>
            <person name="Peeters S.H."/>
            <person name="Heuer A."/>
            <person name="Rast P."/>
            <person name="Oberbeckmann S."/>
            <person name="Bunk B."/>
            <person name="Jeske O."/>
            <person name="Meyerdierks A."/>
            <person name="Storesund J.E."/>
            <person name="Kallscheuer N."/>
            <person name="Luecker S."/>
            <person name="Lage O.M."/>
            <person name="Pohl T."/>
            <person name="Merkel B.J."/>
            <person name="Hornburger P."/>
            <person name="Mueller R.-W."/>
            <person name="Bruemmer F."/>
            <person name="Labrenz M."/>
            <person name="Spormann A.M."/>
            <person name="Op Den Camp H."/>
            <person name="Overmann J."/>
            <person name="Amann R."/>
            <person name="Jetten M.S.M."/>
            <person name="Mascher T."/>
            <person name="Medema M.H."/>
            <person name="Devos D.P."/>
            <person name="Kaster A.-K."/>
            <person name="Ovreas L."/>
            <person name="Rohde M."/>
            <person name="Galperin M.Y."/>
            <person name="Jogler C."/>
        </authorList>
    </citation>
    <scope>NUCLEOTIDE SEQUENCE [LARGE SCALE GENOMIC DNA]</scope>
    <source>
        <strain evidence="3 4">Pan54</strain>
    </source>
</reference>
<evidence type="ECO:0000313" key="4">
    <source>
        <dbReference type="Proteomes" id="UP000316095"/>
    </source>
</evidence>
<proteinExistence type="predicted"/>
<name>A0A5C5XD39_9PLAN</name>
<feature type="compositionally biased region" description="Low complexity" evidence="2">
    <location>
        <begin position="285"/>
        <end position="295"/>
    </location>
</feature>
<protein>
    <submittedName>
        <fullName evidence="3">Uncharacterized protein</fullName>
    </submittedName>
</protein>
<dbReference type="EMBL" id="SJPG01000001">
    <property type="protein sequence ID" value="TWT61006.1"/>
    <property type="molecule type" value="Genomic_DNA"/>
</dbReference>
<evidence type="ECO:0000256" key="1">
    <source>
        <dbReference type="SAM" id="Coils"/>
    </source>
</evidence>
<feature type="coiled-coil region" evidence="1">
    <location>
        <begin position="135"/>
        <end position="162"/>
    </location>
</feature>
<dbReference type="AlphaFoldDB" id="A0A5C5XD39"/>
<accession>A0A5C5XD39</accession>
<feature type="compositionally biased region" description="Basic and acidic residues" evidence="2">
    <location>
        <begin position="298"/>
        <end position="341"/>
    </location>
</feature>
<gene>
    <name evidence="3" type="ORF">Pan54_17390</name>
</gene>
<keyword evidence="1" id="KW-0175">Coiled coil</keyword>
<feature type="region of interest" description="Disordered" evidence="2">
    <location>
        <begin position="170"/>
        <end position="341"/>
    </location>
</feature>
<feature type="compositionally biased region" description="Basic and acidic residues" evidence="2">
    <location>
        <begin position="172"/>
        <end position="250"/>
    </location>
</feature>
<sequence length="578" mass="65581">MDLSRPESKLMTIPLLLLFFFCSFPAEIWAQNDSVETESPADAAEDVKLTEKQQVIFAKYQRFSKTLTQLYGYMKETDPARADLLMRVIGKSNEARIDSQMEVLLELLAAETPQFAGIVERQDDLISSLVTLLDVLQSEDERQRLQDEIARIEALIGDINKLVVDQKGVRAGTERGKPTEGLEKDQSKVTEDTEKLANKIDEQDKQRQEAAEGEEKKSDSEDQKPDDSEPGEQKPGESKPGEMKPGESKPGEPMPPPEGDTPPSEQKPPGESPMPQENPMPPGENSPSEQSPSEQEPSESKPQEKTEPTAGKEEIESAIEKMQKAIEELKQKNKDKASREQDRAIAELEKAKAKLEEILRQLREEEQKIMLAALEARFRKMLQMQLTIRKASGQIEEIEEDKRLPRHRARSIQLARDEQDIVVEADKALIILREEGTSVAFPEAVLQLREDMRVVSERLNEFKVDELTIAIEDDIIEALEEMVEALRKELEKLDEKKKKQGEQKQGEQPDPALVDLIAELKLLRSLQYRVNRRTKQYGRQIDGEQAADAELLELLDELSIRQARIQRATYDLSTGKNE</sequence>
<dbReference type="Proteomes" id="UP000316095">
    <property type="component" value="Unassembled WGS sequence"/>
</dbReference>
<feature type="coiled-coil region" evidence="1">
    <location>
        <begin position="469"/>
        <end position="503"/>
    </location>
</feature>
<keyword evidence="4" id="KW-1185">Reference proteome</keyword>
<evidence type="ECO:0000313" key="3">
    <source>
        <dbReference type="EMBL" id="TWT61006.1"/>
    </source>
</evidence>
<comment type="caution">
    <text evidence="3">The sequence shown here is derived from an EMBL/GenBank/DDBJ whole genome shotgun (WGS) entry which is preliminary data.</text>
</comment>
<feature type="compositionally biased region" description="Pro residues" evidence="2">
    <location>
        <begin position="270"/>
        <end position="284"/>
    </location>
</feature>
<organism evidence="3 4">
    <name type="scientific">Rubinisphaera italica</name>
    <dbReference type="NCBI Taxonomy" id="2527969"/>
    <lineage>
        <taxon>Bacteria</taxon>
        <taxon>Pseudomonadati</taxon>
        <taxon>Planctomycetota</taxon>
        <taxon>Planctomycetia</taxon>
        <taxon>Planctomycetales</taxon>
        <taxon>Planctomycetaceae</taxon>
        <taxon>Rubinisphaera</taxon>
    </lineage>
</organism>
<evidence type="ECO:0000256" key="2">
    <source>
        <dbReference type="SAM" id="MobiDB-lite"/>
    </source>
</evidence>